<feature type="chain" id="PRO_5046344176" evidence="1">
    <location>
        <begin position="31"/>
        <end position="304"/>
    </location>
</feature>
<accession>A0ABR7VB18</accession>
<proteinExistence type="predicted"/>
<keyword evidence="1" id="KW-0732">Signal</keyword>
<protein>
    <submittedName>
        <fullName evidence="2">Uncharacterized protein</fullName>
    </submittedName>
</protein>
<evidence type="ECO:0000313" key="2">
    <source>
        <dbReference type="EMBL" id="MBD0850506.1"/>
    </source>
</evidence>
<evidence type="ECO:0000313" key="3">
    <source>
        <dbReference type="Proteomes" id="UP000598350"/>
    </source>
</evidence>
<keyword evidence="3" id="KW-1185">Reference proteome</keyword>
<dbReference type="Proteomes" id="UP000598350">
    <property type="component" value="Unassembled WGS sequence"/>
</dbReference>
<dbReference type="EMBL" id="JABTCG010000002">
    <property type="protein sequence ID" value="MBD0850506.1"/>
    <property type="molecule type" value="Genomic_DNA"/>
</dbReference>
<comment type="caution">
    <text evidence="2">The sequence shown here is derived from an EMBL/GenBank/DDBJ whole genome shotgun (WGS) entry which is preliminary data.</text>
</comment>
<feature type="signal peptide" evidence="1">
    <location>
        <begin position="1"/>
        <end position="30"/>
    </location>
</feature>
<gene>
    <name evidence="2" type="ORF">HPE63_07490</name>
</gene>
<sequence>MNIHRYIQNKGLMAVWLLLCTVATTPHLYAQEPEQGDEIDLLLDELFFNDQQFLDDILNSLDKYDFLYTNVSLNSHTYFTGRESAVDQFNIVPQISYYSSSGFNMSISGILYESFVPQWDYTNVSGGYYNTIGKKKHVTFNTGYTRYFYTNGWDTFTNSLDLTLGLRNKKRNLGTKLTASYLFGTDQAFQLVSRTYVSATLTKQKNFVLRFRPQLNFVIAQQTIALEQLNTQGNEPTTEFIYDDIFDLLNTQLNIPLALATKSWDLELGYNINFPSPVASEPSLKTTGFFNFSVGYLIDLNTKK</sequence>
<evidence type="ECO:0000256" key="1">
    <source>
        <dbReference type="SAM" id="SignalP"/>
    </source>
</evidence>
<dbReference type="RefSeq" id="WP_188313631.1">
    <property type="nucleotide sequence ID" value="NZ_JABTCG010000002.1"/>
</dbReference>
<organism evidence="2 3">
    <name type="scientific">Maribacter arenosus</name>
    <dbReference type="NCBI Taxonomy" id="1854708"/>
    <lineage>
        <taxon>Bacteria</taxon>
        <taxon>Pseudomonadati</taxon>
        <taxon>Bacteroidota</taxon>
        <taxon>Flavobacteriia</taxon>
        <taxon>Flavobacteriales</taxon>
        <taxon>Flavobacteriaceae</taxon>
        <taxon>Maribacter</taxon>
    </lineage>
</organism>
<reference evidence="2 3" key="1">
    <citation type="submission" date="2020-05" db="EMBL/GenBank/DDBJ databases">
        <title>The draft genome sequence of Maribacter arenosus CAU 1321.</title>
        <authorList>
            <person name="Mu L."/>
        </authorList>
    </citation>
    <scope>NUCLEOTIDE SEQUENCE [LARGE SCALE GENOMIC DNA]</scope>
    <source>
        <strain evidence="2 3">CAU 1321</strain>
    </source>
</reference>
<name>A0ABR7VB18_9FLAO</name>